<proteinExistence type="predicted"/>
<evidence type="ECO:0000313" key="3">
    <source>
        <dbReference type="Proteomes" id="UP000268093"/>
    </source>
</evidence>
<comment type="caution">
    <text evidence="2">The sequence shown here is derived from an EMBL/GenBank/DDBJ whole genome shotgun (WGS) entry which is preliminary data.</text>
</comment>
<keyword evidence="3" id="KW-1185">Reference proteome</keyword>
<evidence type="ECO:0000313" key="2">
    <source>
        <dbReference type="EMBL" id="RUO96888.1"/>
    </source>
</evidence>
<protein>
    <submittedName>
        <fullName evidence="2">Uncharacterized protein</fullName>
    </submittedName>
</protein>
<dbReference type="EMBL" id="RBNI01019225">
    <property type="protein sequence ID" value="RUO96888.1"/>
    <property type="molecule type" value="Genomic_DNA"/>
</dbReference>
<dbReference type="InterPro" id="IPR035985">
    <property type="entry name" value="Ubiquitin-activating_enz"/>
</dbReference>
<reference evidence="2 3" key="1">
    <citation type="journal article" date="2018" name="New Phytol.">
        <title>Phylogenomics of Endogonaceae and evolution of mycorrhizas within Mucoromycota.</title>
        <authorList>
            <person name="Chang Y."/>
            <person name="Desiro A."/>
            <person name="Na H."/>
            <person name="Sandor L."/>
            <person name="Lipzen A."/>
            <person name="Clum A."/>
            <person name="Barry K."/>
            <person name="Grigoriev I.V."/>
            <person name="Martin F.M."/>
            <person name="Stajich J.E."/>
            <person name="Smith M.E."/>
            <person name="Bonito G."/>
            <person name="Spatafora J.W."/>
        </authorList>
    </citation>
    <scope>NUCLEOTIDE SEQUENCE [LARGE SCALE GENOMIC DNA]</scope>
    <source>
        <strain evidence="2 3">GMNB39</strain>
    </source>
</reference>
<feature type="non-terminal residue" evidence="2">
    <location>
        <position position="1"/>
    </location>
</feature>
<dbReference type="AlphaFoldDB" id="A0A433A2G7"/>
<feature type="region of interest" description="Disordered" evidence="1">
    <location>
        <begin position="197"/>
        <end position="266"/>
    </location>
</feature>
<dbReference type="Proteomes" id="UP000268093">
    <property type="component" value="Unassembled WGS sequence"/>
</dbReference>
<dbReference type="OrthoDB" id="2446793at2759"/>
<accession>A0A433A2G7</accession>
<sequence>PHPFSSAIPLRHTVLWKFQDTHARLPNPSSAEDLAALRDLRDTHLKSVGVVDPSVVSDDLVDLLALTAHAELAPVCAIVGGVLAQDVLKVLSGKELPVQNWFLYNGLDGRFVVVRGSGVRTVFWGGESKREGWRNRAHHRLFVPISRSRVGSGLIHQIEAGKAFIVTPCHPSPPPAPPAPLRPALLFSPTNAPLAPMTRQQRQARPSDLRSPPLTHTPCTPPTQPDHRGLFIIRIATTPAQIRPRPRRARPGAGPPGSDRYDGRQA</sequence>
<evidence type="ECO:0000256" key="1">
    <source>
        <dbReference type="SAM" id="MobiDB-lite"/>
    </source>
</evidence>
<name>A0A433A2G7_9FUNG</name>
<dbReference type="GO" id="GO:0008641">
    <property type="term" value="F:ubiquitin-like modifier activating enzyme activity"/>
    <property type="evidence" value="ECO:0007669"/>
    <property type="project" value="InterPro"/>
</dbReference>
<dbReference type="Gene3D" id="3.40.50.12550">
    <property type="entry name" value="Ubiquitin-activating enzyme E1, inactive adenylation domain, subdomain 2"/>
    <property type="match status" value="1"/>
</dbReference>
<organism evidence="2 3">
    <name type="scientific">Jimgerdemannia flammicorona</name>
    <dbReference type="NCBI Taxonomy" id="994334"/>
    <lineage>
        <taxon>Eukaryota</taxon>
        <taxon>Fungi</taxon>
        <taxon>Fungi incertae sedis</taxon>
        <taxon>Mucoromycota</taxon>
        <taxon>Mucoromycotina</taxon>
        <taxon>Endogonomycetes</taxon>
        <taxon>Endogonales</taxon>
        <taxon>Endogonaceae</taxon>
        <taxon>Jimgerdemannia</taxon>
    </lineage>
</organism>
<dbReference type="SUPFAM" id="SSF69572">
    <property type="entry name" value="Activating enzymes of the ubiquitin-like proteins"/>
    <property type="match status" value="1"/>
</dbReference>
<gene>
    <name evidence="2" type="ORF">BC936DRAFT_141298</name>
</gene>